<sequence>MITCTRILEFDAGHRVFGHESKCSHAHGHRYKIEIEASAMSGLDSKGRVIDFSVLKGIVGTWIDENWDHGFIVNNEDPLKSLLIQIPHCVGGLQKVYVMDENPTAENIAKHLGSKVCPDLLKNTDVTVTHIRIWETPNCYADWWLEP</sequence>
<proteinExistence type="inferred from homology"/>
<comment type="similarity">
    <text evidence="3">Belongs to the PTPS family.</text>
</comment>
<keyword evidence="8" id="KW-0456">Lyase</keyword>
<evidence type="ECO:0000256" key="7">
    <source>
        <dbReference type="ARBA" id="ARBA00023007"/>
    </source>
</evidence>
<dbReference type="AlphaFoldDB" id="A0A2C9LAE2"/>
<dbReference type="GO" id="GO:0046872">
    <property type="term" value="F:metal ion binding"/>
    <property type="evidence" value="ECO:0007669"/>
    <property type="project" value="UniProtKB-KW"/>
</dbReference>
<name>A0A2C9LAE2_BIOGL</name>
<keyword evidence="5" id="KW-0479">Metal-binding</keyword>
<evidence type="ECO:0000256" key="4">
    <source>
        <dbReference type="ARBA" id="ARBA00013100"/>
    </source>
</evidence>
<dbReference type="Gene3D" id="3.30.479.10">
    <property type="entry name" value="6-pyruvoyl tetrahydropterin synthase/QueD"/>
    <property type="match status" value="1"/>
</dbReference>
<evidence type="ECO:0000313" key="10">
    <source>
        <dbReference type="Proteomes" id="UP000076420"/>
    </source>
</evidence>
<comment type="cofactor">
    <cofactor evidence="1">
        <name>Zn(2+)</name>
        <dbReference type="ChEBI" id="CHEBI:29105"/>
    </cofactor>
</comment>
<dbReference type="PANTHER" id="PTHR12589:SF7">
    <property type="entry name" value="6-PYRUVOYL TETRAHYDROBIOPTERIN SYNTHASE"/>
    <property type="match status" value="1"/>
</dbReference>
<evidence type="ECO:0000313" key="9">
    <source>
        <dbReference type="EnsemblMetazoa" id="BGLB028813-PA"/>
    </source>
</evidence>
<dbReference type="GO" id="GO:0003874">
    <property type="term" value="F:6-pyruvoyltetrahydropterin synthase activity"/>
    <property type="evidence" value="ECO:0007669"/>
    <property type="project" value="UniProtKB-EC"/>
</dbReference>
<accession>A0A2C9LAE2</accession>
<dbReference type="InterPro" id="IPR007115">
    <property type="entry name" value="6-PTP_synth/QueD"/>
</dbReference>
<evidence type="ECO:0000256" key="8">
    <source>
        <dbReference type="ARBA" id="ARBA00023239"/>
    </source>
</evidence>
<dbReference type="UniPathway" id="UPA00849">
    <property type="reaction ID" value="UER00819"/>
</dbReference>
<dbReference type="GO" id="GO:0006729">
    <property type="term" value="P:tetrahydrobiopterin biosynthetic process"/>
    <property type="evidence" value="ECO:0007669"/>
    <property type="project" value="UniProtKB-UniPathway"/>
</dbReference>
<keyword evidence="7" id="KW-0783">Tetrahydrobiopterin biosynthesis</keyword>
<dbReference type="PANTHER" id="PTHR12589">
    <property type="entry name" value="PYRUVOYL TETRAHYDROBIOPTERIN SYNTHASE"/>
    <property type="match status" value="1"/>
</dbReference>
<dbReference type="InterPro" id="IPR038418">
    <property type="entry name" value="6-PTP_synth/QueD_sf"/>
</dbReference>
<dbReference type="EnsemblMetazoa" id="BGLB028813-RA">
    <property type="protein sequence ID" value="BGLB028813-PA"/>
    <property type="gene ID" value="BGLB028813"/>
</dbReference>
<evidence type="ECO:0000256" key="6">
    <source>
        <dbReference type="ARBA" id="ARBA00022833"/>
    </source>
</evidence>
<evidence type="ECO:0000256" key="1">
    <source>
        <dbReference type="ARBA" id="ARBA00001947"/>
    </source>
</evidence>
<dbReference type="KEGG" id="bgt:106062361"/>
<protein>
    <recommendedName>
        <fullName evidence="4">6-pyruvoyltetrahydropterin synthase</fullName>
        <ecNumber evidence="4">4.2.3.12</ecNumber>
    </recommendedName>
</protein>
<comment type="pathway">
    <text evidence="2">Cofactor biosynthesis; tetrahydrobiopterin biosynthesis; tetrahydrobiopterin from 7,8-dihydroneopterin triphosphate: step 1/3.</text>
</comment>
<dbReference type="SUPFAM" id="SSF55620">
    <property type="entry name" value="Tetrahydrobiopterin biosynthesis enzymes-like"/>
    <property type="match status" value="1"/>
</dbReference>
<dbReference type="Pfam" id="PF01242">
    <property type="entry name" value="PTPS"/>
    <property type="match status" value="1"/>
</dbReference>
<evidence type="ECO:0000256" key="2">
    <source>
        <dbReference type="ARBA" id="ARBA00005126"/>
    </source>
</evidence>
<gene>
    <name evidence="9" type="primary">106062361</name>
</gene>
<evidence type="ECO:0000256" key="5">
    <source>
        <dbReference type="ARBA" id="ARBA00022723"/>
    </source>
</evidence>
<reference evidence="9" key="1">
    <citation type="submission" date="2020-05" db="UniProtKB">
        <authorList>
            <consortium name="EnsemblMetazoa"/>
        </authorList>
    </citation>
    <scope>IDENTIFICATION</scope>
    <source>
        <strain evidence="9">BB02</strain>
    </source>
</reference>
<organism evidence="9 10">
    <name type="scientific">Biomphalaria glabrata</name>
    <name type="common">Bloodfluke planorb</name>
    <name type="synonym">Freshwater snail</name>
    <dbReference type="NCBI Taxonomy" id="6526"/>
    <lineage>
        <taxon>Eukaryota</taxon>
        <taxon>Metazoa</taxon>
        <taxon>Spiralia</taxon>
        <taxon>Lophotrochozoa</taxon>
        <taxon>Mollusca</taxon>
        <taxon>Gastropoda</taxon>
        <taxon>Heterobranchia</taxon>
        <taxon>Euthyneura</taxon>
        <taxon>Panpulmonata</taxon>
        <taxon>Hygrophila</taxon>
        <taxon>Lymnaeoidea</taxon>
        <taxon>Planorbidae</taxon>
        <taxon>Biomphalaria</taxon>
    </lineage>
</organism>
<evidence type="ECO:0000256" key="3">
    <source>
        <dbReference type="ARBA" id="ARBA00009164"/>
    </source>
</evidence>
<dbReference type="VEuPathDB" id="VectorBase:BGLB028813"/>
<keyword evidence="6" id="KW-0862">Zinc</keyword>
<dbReference type="EC" id="4.2.3.12" evidence="4"/>
<dbReference type="Proteomes" id="UP000076420">
    <property type="component" value="Unassembled WGS sequence"/>
</dbReference>